<keyword evidence="2" id="KW-1133">Transmembrane helix</keyword>
<feature type="compositionally biased region" description="Polar residues" evidence="1">
    <location>
        <begin position="324"/>
        <end position="333"/>
    </location>
</feature>
<feature type="compositionally biased region" description="Polar residues" evidence="1">
    <location>
        <begin position="504"/>
        <end position="525"/>
    </location>
</feature>
<feature type="region of interest" description="Disordered" evidence="1">
    <location>
        <begin position="606"/>
        <end position="673"/>
    </location>
</feature>
<keyword evidence="2" id="KW-0812">Transmembrane</keyword>
<feature type="region of interest" description="Disordered" evidence="1">
    <location>
        <begin position="45"/>
        <end position="273"/>
    </location>
</feature>
<feature type="compositionally biased region" description="Low complexity" evidence="1">
    <location>
        <begin position="645"/>
        <end position="665"/>
    </location>
</feature>
<keyword evidence="2" id="KW-0472">Membrane</keyword>
<feature type="compositionally biased region" description="Polar residues" evidence="1">
    <location>
        <begin position="246"/>
        <end position="257"/>
    </location>
</feature>
<feature type="compositionally biased region" description="Polar residues" evidence="1">
    <location>
        <begin position="621"/>
        <end position="631"/>
    </location>
</feature>
<feature type="compositionally biased region" description="Low complexity" evidence="1">
    <location>
        <begin position="447"/>
        <end position="459"/>
    </location>
</feature>
<evidence type="ECO:0000256" key="1">
    <source>
        <dbReference type="SAM" id="MobiDB-lite"/>
    </source>
</evidence>
<feature type="region of interest" description="Disordered" evidence="1">
    <location>
        <begin position="1"/>
        <end position="24"/>
    </location>
</feature>
<feature type="compositionally biased region" description="Acidic residues" evidence="1">
    <location>
        <begin position="169"/>
        <end position="184"/>
    </location>
</feature>
<proteinExistence type="predicted"/>
<feature type="compositionally biased region" description="Polar residues" evidence="1">
    <location>
        <begin position="1"/>
        <end position="19"/>
    </location>
</feature>
<comment type="caution">
    <text evidence="3">The sequence shown here is derived from an EMBL/GenBank/DDBJ whole genome shotgun (WGS) entry which is preliminary data.</text>
</comment>
<evidence type="ECO:0000313" key="4">
    <source>
        <dbReference type="Proteomes" id="UP001150538"/>
    </source>
</evidence>
<dbReference type="EMBL" id="JANBPU010000461">
    <property type="protein sequence ID" value="KAJ1911331.1"/>
    <property type="molecule type" value="Genomic_DNA"/>
</dbReference>
<feature type="compositionally biased region" description="Basic and acidic residues" evidence="1">
    <location>
        <begin position="224"/>
        <end position="245"/>
    </location>
</feature>
<gene>
    <name evidence="3" type="ORF">H4219_005973</name>
</gene>
<name>A0A9W7ZS69_9FUNG</name>
<feature type="compositionally biased region" description="Polar residues" evidence="1">
    <location>
        <begin position="412"/>
        <end position="421"/>
    </location>
</feature>
<dbReference type="AlphaFoldDB" id="A0A9W7ZS69"/>
<feature type="transmembrane region" description="Helical" evidence="2">
    <location>
        <begin position="681"/>
        <end position="701"/>
    </location>
</feature>
<reference evidence="3" key="1">
    <citation type="submission" date="2022-07" db="EMBL/GenBank/DDBJ databases">
        <title>Phylogenomic reconstructions and comparative analyses of Kickxellomycotina fungi.</title>
        <authorList>
            <person name="Reynolds N.K."/>
            <person name="Stajich J.E."/>
            <person name="Barry K."/>
            <person name="Grigoriev I.V."/>
            <person name="Crous P."/>
            <person name="Smith M.E."/>
        </authorList>
    </citation>
    <scope>NUCLEOTIDE SEQUENCE</scope>
    <source>
        <strain evidence="3">NBRC 100468</strain>
    </source>
</reference>
<evidence type="ECO:0000256" key="2">
    <source>
        <dbReference type="SAM" id="Phobius"/>
    </source>
</evidence>
<feature type="region of interest" description="Disordered" evidence="1">
    <location>
        <begin position="412"/>
        <end position="572"/>
    </location>
</feature>
<protein>
    <submittedName>
        <fullName evidence="3">Uncharacterized protein</fullName>
    </submittedName>
</protein>
<dbReference type="Proteomes" id="UP001150538">
    <property type="component" value="Unassembled WGS sequence"/>
</dbReference>
<feature type="compositionally biased region" description="Polar residues" evidence="1">
    <location>
        <begin position="197"/>
        <end position="209"/>
    </location>
</feature>
<evidence type="ECO:0000313" key="3">
    <source>
        <dbReference type="EMBL" id="KAJ1911331.1"/>
    </source>
</evidence>
<feature type="compositionally biased region" description="Acidic residues" evidence="1">
    <location>
        <begin position="82"/>
        <end position="95"/>
    </location>
</feature>
<feature type="compositionally biased region" description="Polar residues" evidence="1">
    <location>
        <begin position="536"/>
        <end position="572"/>
    </location>
</feature>
<feature type="compositionally biased region" description="Basic and acidic residues" evidence="1">
    <location>
        <begin position="121"/>
        <end position="138"/>
    </location>
</feature>
<accession>A0A9W7ZS69</accession>
<organism evidence="3 4">
    <name type="scientific">Mycoemilia scoparia</name>
    <dbReference type="NCBI Taxonomy" id="417184"/>
    <lineage>
        <taxon>Eukaryota</taxon>
        <taxon>Fungi</taxon>
        <taxon>Fungi incertae sedis</taxon>
        <taxon>Zoopagomycota</taxon>
        <taxon>Kickxellomycotina</taxon>
        <taxon>Kickxellomycetes</taxon>
        <taxon>Kickxellales</taxon>
        <taxon>Kickxellaceae</taxon>
        <taxon>Mycoemilia</taxon>
    </lineage>
</organism>
<feature type="region of interest" description="Disordered" evidence="1">
    <location>
        <begin position="309"/>
        <end position="345"/>
    </location>
</feature>
<keyword evidence="4" id="KW-1185">Reference proteome</keyword>
<sequence length="719" mass="78987">MSEQSTTGITAEVDSTTSLGKPVKKNRVSIVGLQTTGETLKLFSENGDGVVPEKEKNKIQTKSPFIEEPEIDTAIINKVEEAEKDDTADDAESDGENNNNDKLSGEIIEESEEQQSSNQEDESKDKTDDENDSNKGEESGDESNDETGGGDNGDEDETSRDKNISETDSVVDDNTGEASGDESISETNNGEERVNTQEDQSNNQGNSGSPAEVDSGYKGSGRKTSVDARHGGGSEMREINDHNDEFTGSSALYSGHSNPEIYHRRNSYDPNRPYYHQEIRRTRSYDQYYHSGHSDQDGYYDGPRYTQRTLRRNSFGPGGHYGDNSGTNYWNESNKQKYTESPNDTSRIQQYTVGSNDTSLIQQYKVHPNQTTNTQIIDEQQRSIPSSGNSPSRSQQPSGFQRYVPHFVVQDNDSTQEQKAASTPVAGPIVEDGVSMNDTGEKIYNKTTPTATAATTTATNGVGGYDQHAPSINGSSTKPPQPTQPQQGEIRGVNTSNDDHPLPSQGTYRNVQTQIPDNSRSNNAYDATLATDDTYVDSQGSGPQQLQEQVDENTPTNSYISSTNPKNYNQGRSDIRAMGSQINVITTETPTYATPVDQPRSAISVEFNDNDPRKIPVLNPGNKTPQENKSLFSKMFSRNRKNNDDGYGQQPQSGQDSDEGQGQAQPDNNSKSKKKSKLCIYSPYILLFTFIIAAVVCFLVFPTQLEGNTGPELSDKEEQ</sequence>